<dbReference type="Gene3D" id="3.40.50.1820">
    <property type="entry name" value="alpha/beta hydrolase"/>
    <property type="match status" value="1"/>
</dbReference>
<dbReference type="AlphaFoldDB" id="A0AAN6VDQ8"/>
<dbReference type="Pfam" id="PF06500">
    <property type="entry name" value="FrsA-like"/>
    <property type="match status" value="1"/>
</dbReference>
<reference evidence="9" key="2">
    <citation type="submission" date="2023-05" db="EMBL/GenBank/DDBJ databases">
        <authorList>
            <consortium name="Lawrence Berkeley National Laboratory"/>
            <person name="Steindorff A."/>
            <person name="Hensen N."/>
            <person name="Bonometti L."/>
            <person name="Westerberg I."/>
            <person name="Brannstrom I.O."/>
            <person name="Guillou S."/>
            <person name="Cros-Aarteil S."/>
            <person name="Calhoun S."/>
            <person name="Haridas S."/>
            <person name="Kuo A."/>
            <person name="Mondo S."/>
            <person name="Pangilinan J."/>
            <person name="Riley R."/>
            <person name="Labutti K."/>
            <person name="Andreopoulos B."/>
            <person name="Lipzen A."/>
            <person name="Chen C."/>
            <person name="Yanf M."/>
            <person name="Daum C."/>
            <person name="Ng V."/>
            <person name="Clum A."/>
            <person name="Ohm R."/>
            <person name="Martin F."/>
            <person name="Silar P."/>
            <person name="Natvig D."/>
            <person name="Lalanne C."/>
            <person name="Gautier V."/>
            <person name="Ament-Velasquez S.L."/>
            <person name="Kruys A."/>
            <person name="Hutchinson M.I."/>
            <person name="Powell A.J."/>
            <person name="Barry K."/>
            <person name="Miller A.N."/>
            <person name="Grigoriev I.V."/>
            <person name="Debuchy R."/>
            <person name="Gladieux P."/>
            <person name="Thoren M.H."/>
            <person name="Johannesson H."/>
        </authorList>
    </citation>
    <scope>NUCLEOTIDE SEQUENCE</scope>
    <source>
        <strain evidence="9">CBS 538.74</strain>
    </source>
</reference>
<sequence>MAEQDLFSAQYLSPEVQAALPEGYKLRALRRSDYDAGFLDCLRVLTTVGDIAKEAWEERYDWISRQDGTYFIIVIEDTNASPPRIVGTGALLAERKFIHNLGSIGHIEDIAVAKDQQGKKLGLRLIEALDYIAKQTGCYKTILDCSEHNEGFYVKCGFRRAGLQMAHYHEGGPKSNNGSTTAGGEEGQTPRHWIMGREAFEKRMPHHDGIKALWQTKWKFPCLKSVYPFHDGAFEDFEPIFEYLIKNNINDATTPEYTSAFFSAARSLTARGDHNLVAQGNSFATASSSAAAASSAFYLRACAVLRISRFPYITSFPRVNNDVKWRAWTEQKRVYLKAGRLWECPVEEVLVEHRLRAAGKDGEGGIPVYVRVPKVDAKKSPVVVLMTGLDGYRPDNTARCEEFLRRGWASVVVEIPGTADCPADSADPESPDRLWTSLLEWMGRDGRFDMRRVMVWGLSSGGYYALRIAHTHKDQLIGCVAQGAGCHYFYDPEWIEKADGHEYPFQLSPAMAMKHGFASVEEYKANVQKKFSLLETGIIKKPSTRLLLINGTADGLMPIEDSMMVFEHGTPKEARFFSGALHMGYPMANGSVYPWMEEVMASVRD</sequence>
<dbReference type="FunFam" id="3.40.50.1820:FF:000145">
    <property type="entry name" value="Pigment biosynthesis protein"/>
    <property type="match status" value="1"/>
</dbReference>
<dbReference type="PANTHER" id="PTHR13355">
    <property type="entry name" value="GLUCOSAMINE 6-PHOSPHATE N-ACETYLTRANSFERASE"/>
    <property type="match status" value="1"/>
</dbReference>
<evidence type="ECO:0000256" key="7">
    <source>
        <dbReference type="ARBA" id="ARBA00023315"/>
    </source>
</evidence>
<dbReference type="GO" id="GO:0016787">
    <property type="term" value="F:hydrolase activity"/>
    <property type="evidence" value="ECO:0007669"/>
    <property type="project" value="UniProtKB-KW"/>
</dbReference>
<comment type="subcellular location">
    <subcellularLocation>
        <location evidence="1">Endomembrane system</location>
        <topology evidence="1">Peripheral membrane protein</topology>
    </subcellularLocation>
    <subcellularLocation>
        <location evidence="2">Endoplasmic reticulum membrane</location>
    </subcellularLocation>
</comment>
<protein>
    <submittedName>
        <fullName evidence="9">Alpha/Beta hydrolase protein</fullName>
    </submittedName>
</protein>
<dbReference type="CDD" id="cd04301">
    <property type="entry name" value="NAT_SF"/>
    <property type="match status" value="1"/>
</dbReference>
<gene>
    <name evidence="9" type="ORF">C8A00DRAFT_47567</name>
</gene>
<organism evidence="9 10">
    <name type="scientific">Chaetomidium leptoderma</name>
    <dbReference type="NCBI Taxonomy" id="669021"/>
    <lineage>
        <taxon>Eukaryota</taxon>
        <taxon>Fungi</taxon>
        <taxon>Dikarya</taxon>
        <taxon>Ascomycota</taxon>
        <taxon>Pezizomycotina</taxon>
        <taxon>Sordariomycetes</taxon>
        <taxon>Sordariomycetidae</taxon>
        <taxon>Sordariales</taxon>
        <taxon>Chaetomiaceae</taxon>
        <taxon>Chaetomidium</taxon>
    </lineage>
</organism>
<proteinExistence type="predicted"/>
<dbReference type="Pfam" id="PF00583">
    <property type="entry name" value="Acetyltransf_1"/>
    <property type="match status" value="1"/>
</dbReference>
<evidence type="ECO:0000313" key="10">
    <source>
        <dbReference type="Proteomes" id="UP001302745"/>
    </source>
</evidence>
<feature type="domain" description="N-acetyltransferase" evidence="8">
    <location>
        <begin position="24"/>
        <end position="179"/>
    </location>
</feature>
<keyword evidence="9" id="KW-0378">Hydrolase</keyword>
<dbReference type="PANTHER" id="PTHR13355:SF11">
    <property type="entry name" value="GLUCOSAMINE 6-PHOSPHATE N-ACETYLTRANSFERASE"/>
    <property type="match status" value="1"/>
</dbReference>
<dbReference type="GO" id="GO:0005789">
    <property type="term" value="C:endoplasmic reticulum membrane"/>
    <property type="evidence" value="ECO:0007669"/>
    <property type="project" value="UniProtKB-SubCell"/>
</dbReference>
<dbReference type="InterPro" id="IPR029058">
    <property type="entry name" value="AB_hydrolase_fold"/>
</dbReference>
<dbReference type="FunFam" id="3.40.630.30:FF:000048">
    <property type="entry name" value="Glucosamine 6-phosphate N-acetyltransferase"/>
    <property type="match status" value="1"/>
</dbReference>
<keyword evidence="4" id="KW-0808">Transferase</keyword>
<evidence type="ECO:0000256" key="1">
    <source>
        <dbReference type="ARBA" id="ARBA00004184"/>
    </source>
</evidence>
<evidence type="ECO:0000256" key="4">
    <source>
        <dbReference type="ARBA" id="ARBA00022679"/>
    </source>
</evidence>
<accession>A0AAN6VDQ8</accession>
<dbReference type="SUPFAM" id="SSF55729">
    <property type="entry name" value="Acyl-CoA N-acyltransferases (Nat)"/>
    <property type="match status" value="1"/>
</dbReference>
<dbReference type="GO" id="GO:1901135">
    <property type="term" value="P:carbohydrate derivative metabolic process"/>
    <property type="evidence" value="ECO:0007669"/>
    <property type="project" value="UniProtKB-ARBA"/>
</dbReference>
<comment type="subunit">
    <text evidence="3">Homodimer.</text>
</comment>
<dbReference type="PROSITE" id="PS51186">
    <property type="entry name" value="GNAT"/>
    <property type="match status" value="1"/>
</dbReference>
<dbReference type="SUPFAM" id="SSF53474">
    <property type="entry name" value="alpha/beta-Hydrolases"/>
    <property type="match status" value="1"/>
</dbReference>
<dbReference type="Gene3D" id="3.40.630.30">
    <property type="match status" value="1"/>
</dbReference>
<dbReference type="Proteomes" id="UP001302745">
    <property type="component" value="Unassembled WGS sequence"/>
</dbReference>
<evidence type="ECO:0000256" key="6">
    <source>
        <dbReference type="ARBA" id="ARBA00023136"/>
    </source>
</evidence>
<evidence type="ECO:0000256" key="2">
    <source>
        <dbReference type="ARBA" id="ARBA00004586"/>
    </source>
</evidence>
<dbReference type="EMBL" id="MU857303">
    <property type="protein sequence ID" value="KAK4148620.1"/>
    <property type="molecule type" value="Genomic_DNA"/>
</dbReference>
<keyword evidence="6" id="KW-0472">Membrane</keyword>
<evidence type="ECO:0000256" key="3">
    <source>
        <dbReference type="ARBA" id="ARBA00011738"/>
    </source>
</evidence>
<dbReference type="InterPro" id="IPR016181">
    <property type="entry name" value="Acyl_CoA_acyltransferase"/>
</dbReference>
<comment type="caution">
    <text evidence="9">The sequence shown here is derived from an EMBL/GenBank/DDBJ whole genome shotgun (WGS) entry which is preliminary data.</text>
</comment>
<reference evidence="9" key="1">
    <citation type="journal article" date="2023" name="Mol. Phylogenet. Evol.">
        <title>Genome-scale phylogeny and comparative genomics of the fungal order Sordariales.</title>
        <authorList>
            <person name="Hensen N."/>
            <person name="Bonometti L."/>
            <person name="Westerberg I."/>
            <person name="Brannstrom I.O."/>
            <person name="Guillou S."/>
            <person name="Cros-Aarteil S."/>
            <person name="Calhoun S."/>
            <person name="Haridas S."/>
            <person name="Kuo A."/>
            <person name="Mondo S."/>
            <person name="Pangilinan J."/>
            <person name="Riley R."/>
            <person name="LaButti K."/>
            <person name="Andreopoulos B."/>
            <person name="Lipzen A."/>
            <person name="Chen C."/>
            <person name="Yan M."/>
            <person name="Daum C."/>
            <person name="Ng V."/>
            <person name="Clum A."/>
            <person name="Steindorff A."/>
            <person name="Ohm R.A."/>
            <person name="Martin F."/>
            <person name="Silar P."/>
            <person name="Natvig D.O."/>
            <person name="Lalanne C."/>
            <person name="Gautier V."/>
            <person name="Ament-Velasquez S.L."/>
            <person name="Kruys A."/>
            <person name="Hutchinson M.I."/>
            <person name="Powell A.J."/>
            <person name="Barry K."/>
            <person name="Miller A.N."/>
            <person name="Grigoriev I.V."/>
            <person name="Debuchy R."/>
            <person name="Gladieux P."/>
            <person name="Hiltunen Thoren M."/>
            <person name="Johannesson H."/>
        </authorList>
    </citation>
    <scope>NUCLEOTIDE SEQUENCE</scope>
    <source>
        <strain evidence="9">CBS 538.74</strain>
    </source>
</reference>
<dbReference type="InterPro" id="IPR039143">
    <property type="entry name" value="GNPNAT1-like"/>
</dbReference>
<evidence type="ECO:0000256" key="5">
    <source>
        <dbReference type="ARBA" id="ARBA00022824"/>
    </source>
</evidence>
<keyword evidence="5" id="KW-0256">Endoplasmic reticulum</keyword>
<keyword evidence="10" id="KW-1185">Reference proteome</keyword>
<dbReference type="InterPro" id="IPR000182">
    <property type="entry name" value="GNAT_dom"/>
</dbReference>
<evidence type="ECO:0000313" key="9">
    <source>
        <dbReference type="EMBL" id="KAK4148620.1"/>
    </source>
</evidence>
<keyword evidence="7" id="KW-0012">Acyltransferase</keyword>
<name>A0AAN6VDQ8_9PEZI</name>
<evidence type="ECO:0000259" key="8">
    <source>
        <dbReference type="PROSITE" id="PS51186"/>
    </source>
</evidence>
<dbReference type="GO" id="GO:0004343">
    <property type="term" value="F:glucosamine 6-phosphate N-acetyltransferase activity"/>
    <property type="evidence" value="ECO:0007669"/>
    <property type="project" value="TreeGrafter"/>
</dbReference>
<dbReference type="InterPro" id="IPR010520">
    <property type="entry name" value="FrsA-like"/>
</dbReference>